<evidence type="ECO:0000313" key="2">
    <source>
        <dbReference type="Proteomes" id="UP000266234"/>
    </source>
</evidence>
<accession>A0A395T1K3</accession>
<evidence type="ECO:0000313" key="1">
    <source>
        <dbReference type="EMBL" id="RGP78613.1"/>
    </source>
</evidence>
<comment type="caution">
    <text evidence="1">The sequence shown here is derived from an EMBL/GenBank/DDBJ whole genome shotgun (WGS) entry which is preliminary data.</text>
</comment>
<dbReference type="Proteomes" id="UP000266234">
    <property type="component" value="Unassembled WGS sequence"/>
</dbReference>
<protein>
    <submittedName>
        <fullName evidence="1">Uncharacterized protein</fullName>
    </submittedName>
</protein>
<dbReference type="EMBL" id="PXOG01000061">
    <property type="protein sequence ID" value="RGP78613.1"/>
    <property type="molecule type" value="Genomic_DNA"/>
</dbReference>
<reference evidence="1 2" key="1">
    <citation type="journal article" date="2018" name="PLoS Pathog.">
        <title>Evolution of structural diversity of trichothecenes, a family of toxins produced by plant pathogenic and entomopathogenic fungi.</title>
        <authorList>
            <person name="Proctor R.H."/>
            <person name="McCormick S.P."/>
            <person name="Kim H.S."/>
            <person name="Cardoza R.E."/>
            <person name="Stanley A.M."/>
            <person name="Lindo L."/>
            <person name="Kelly A."/>
            <person name="Brown D.W."/>
            <person name="Lee T."/>
            <person name="Vaughan M.M."/>
            <person name="Alexander N.J."/>
            <person name="Busman M."/>
            <person name="Gutierrez S."/>
        </authorList>
    </citation>
    <scope>NUCLEOTIDE SEQUENCE [LARGE SCALE GENOMIC DNA]</scope>
    <source>
        <strain evidence="1 2">NRRL 20695</strain>
    </source>
</reference>
<proteinExistence type="predicted"/>
<gene>
    <name evidence="1" type="ORF">FLONG3_3235</name>
</gene>
<dbReference type="OrthoDB" id="5402033at2759"/>
<dbReference type="STRING" id="694270.A0A395T1K3"/>
<keyword evidence="2" id="KW-1185">Reference proteome</keyword>
<dbReference type="AlphaFoldDB" id="A0A395T1K3"/>
<sequence length="160" mass="18487">MAAVRDDVLHNADYELRLRVDIFFISGGSVADCVKLYRRELKSRGDVLEQIREVQEAYKDFYNNHGYVHEERKKGRLPGQFEYHRGSGSWFTSLIFVSKKETWDPENDDKKLDMVQYAPELILEEFGPGETISTLQTIKTTRVRARRASGEGLNLDSDPL</sequence>
<organism evidence="1 2">
    <name type="scientific">Fusarium longipes</name>
    <dbReference type="NCBI Taxonomy" id="694270"/>
    <lineage>
        <taxon>Eukaryota</taxon>
        <taxon>Fungi</taxon>
        <taxon>Dikarya</taxon>
        <taxon>Ascomycota</taxon>
        <taxon>Pezizomycotina</taxon>
        <taxon>Sordariomycetes</taxon>
        <taxon>Hypocreomycetidae</taxon>
        <taxon>Hypocreales</taxon>
        <taxon>Nectriaceae</taxon>
        <taxon>Fusarium</taxon>
    </lineage>
</organism>
<name>A0A395T1K3_9HYPO</name>